<gene>
    <name evidence="1" type="ordered locus">Slit_0386</name>
</gene>
<dbReference type="KEGG" id="slt:Slit_0386"/>
<accession>D5CM13</accession>
<dbReference type="RefSeq" id="WP_013028526.1">
    <property type="nucleotide sequence ID" value="NC_013959.1"/>
</dbReference>
<dbReference type="HOGENOM" id="CLU_2036470_0_0_4"/>
<dbReference type="Proteomes" id="UP000001625">
    <property type="component" value="Chromosome"/>
</dbReference>
<proteinExistence type="predicted"/>
<evidence type="ECO:0000313" key="1">
    <source>
        <dbReference type="EMBL" id="ADE10627.1"/>
    </source>
</evidence>
<dbReference type="OrthoDB" id="278204at2"/>
<evidence type="ECO:0008006" key="3">
    <source>
        <dbReference type="Google" id="ProtNLM"/>
    </source>
</evidence>
<protein>
    <recommendedName>
        <fullName evidence="3">Plasmid stabilization system</fullName>
    </recommendedName>
</protein>
<dbReference type="EMBL" id="CP001965">
    <property type="protein sequence ID" value="ADE10627.1"/>
    <property type="molecule type" value="Genomic_DNA"/>
</dbReference>
<dbReference type="STRING" id="580332.Slit_0386"/>
<sequence length="121" mass="13830">MSLPVNFHRAASAEFIEASAWCESKRIGLALEFMDEIERCLSLASKHPLQFAVVREDIRRVVANRFPYSVYFALSNIALLSWRYFMAVETPLFGWQEPNSALKFVLFGCWDAPSAQPLALR</sequence>
<name>D5CM13_SIDLE</name>
<organism evidence="1 2">
    <name type="scientific">Sideroxydans lithotrophicus (strain ES-1)</name>
    <dbReference type="NCBI Taxonomy" id="580332"/>
    <lineage>
        <taxon>Bacteria</taxon>
        <taxon>Pseudomonadati</taxon>
        <taxon>Pseudomonadota</taxon>
        <taxon>Betaproteobacteria</taxon>
        <taxon>Nitrosomonadales</taxon>
        <taxon>Gallionellaceae</taxon>
        <taxon>Sideroxydans</taxon>
    </lineage>
</organism>
<dbReference type="AlphaFoldDB" id="D5CM13"/>
<evidence type="ECO:0000313" key="2">
    <source>
        <dbReference type="Proteomes" id="UP000001625"/>
    </source>
</evidence>
<keyword evidence="2" id="KW-1185">Reference proteome</keyword>
<dbReference type="eggNOG" id="COG3668">
    <property type="taxonomic scope" value="Bacteria"/>
</dbReference>
<reference evidence="1 2" key="1">
    <citation type="submission" date="2010-03" db="EMBL/GenBank/DDBJ databases">
        <title>Complete sequence of Sideroxydans lithotrophicus ES-1.</title>
        <authorList>
            <consortium name="US DOE Joint Genome Institute"/>
            <person name="Lucas S."/>
            <person name="Copeland A."/>
            <person name="Lapidus A."/>
            <person name="Cheng J.-F."/>
            <person name="Bruce D."/>
            <person name="Goodwin L."/>
            <person name="Pitluck S."/>
            <person name="Munk A.C."/>
            <person name="Detter J.C."/>
            <person name="Han C."/>
            <person name="Tapia R."/>
            <person name="Larimer F."/>
            <person name="Land M."/>
            <person name="Hauser L."/>
            <person name="Kyrpides N."/>
            <person name="Ivanova N."/>
            <person name="Emerson D."/>
            <person name="Woyke T."/>
        </authorList>
    </citation>
    <scope>NUCLEOTIDE SEQUENCE [LARGE SCALE GENOMIC DNA]</scope>
    <source>
        <strain evidence="1 2">ES-1</strain>
    </source>
</reference>